<keyword evidence="1" id="KW-0472">Membrane</keyword>
<keyword evidence="3" id="KW-1185">Reference proteome</keyword>
<keyword evidence="1" id="KW-0812">Transmembrane</keyword>
<dbReference type="Proteomes" id="UP001358586">
    <property type="component" value="Chromosome 3"/>
</dbReference>
<comment type="caution">
    <text evidence="2">The sequence shown here is derived from an EMBL/GenBank/DDBJ whole genome shotgun (WGS) entry which is preliminary data.</text>
</comment>
<evidence type="ECO:0000313" key="3">
    <source>
        <dbReference type="Proteomes" id="UP001358586"/>
    </source>
</evidence>
<name>A0ABR0QPN6_GOSAR</name>
<proteinExistence type="predicted"/>
<protein>
    <submittedName>
        <fullName evidence="2">Uncharacterized protein</fullName>
    </submittedName>
</protein>
<evidence type="ECO:0000313" key="2">
    <source>
        <dbReference type="EMBL" id="KAK5840872.1"/>
    </source>
</evidence>
<evidence type="ECO:0000256" key="1">
    <source>
        <dbReference type="SAM" id="Phobius"/>
    </source>
</evidence>
<feature type="transmembrane region" description="Helical" evidence="1">
    <location>
        <begin position="46"/>
        <end position="63"/>
    </location>
</feature>
<accession>A0ABR0QPN6</accession>
<gene>
    <name evidence="2" type="ORF">PVK06_009777</name>
</gene>
<organism evidence="2 3">
    <name type="scientific">Gossypium arboreum</name>
    <name type="common">Tree cotton</name>
    <name type="synonym">Gossypium nanking</name>
    <dbReference type="NCBI Taxonomy" id="29729"/>
    <lineage>
        <taxon>Eukaryota</taxon>
        <taxon>Viridiplantae</taxon>
        <taxon>Streptophyta</taxon>
        <taxon>Embryophyta</taxon>
        <taxon>Tracheophyta</taxon>
        <taxon>Spermatophyta</taxon>
        <taxon>Magnoliopsida</taxon>
        <taxon>eudicotyledons</taxon>
        <taxon>Gunneridae</taxon>
        <taxon>Pentapetalae</taxon>
        <taxon>rosids</taxon>
        <taxon>malvids</taxon>
        <taxon>Malvales</taxon>
        <taxon>Malvaceae</taxon>
        <taxon>Malvoideae</taxon>
        <taxon>Gossypium</taxon>
    </lineage>
</organism>
<reference evidence="2 3" key="1">
    <citation type="submission" date="2023-03" db="EMBL/GenBank/DDBJ databases">
        <title>WGS of Gossypium arboreum.</title>
        <authorList>
            <person name="Yu D."/>
        </authorList>
    </citation>
    <scope>NUCLEOTIDE SEQUENCE [LARGE SCALE GENOMIC DNA]</scope>
    <source>
        <tissue evidence="2">Leaf</tissue>
    </source>
</reference>
<sequence length="175" mass="20614">MQRRPLCMFWKDCIVGTQVFLGTILPRISRDKHSYNPVPEDSTLLPLYYFFFIILQGIGYFWCSQRPHQRRIQRVEYESLPVVCFDCGRYRHSREIYSFRSDKEKVQYAEEEVSASPKCVEEGRYGPWMLLERKHRKRIRSIPKKSARDTMAGESKGSRFVLLCENLGDDVGGFA</sequence>
<keyword evidence="1" id="KW-1133">Transmembrane helix</keyword>
<dbReference type="EMBL" id="JARKNE010000003">
    <property type="protein sequence ID" value="KAK5840872.1"/>
    <property type="molecule type" value="Genomic_DNA"/>
</dbReference>